<protein>
    <submittedName>
        <fullName evidence="4">Glycosyltransferase family 4 protein</fullName>
    </submittedName>
</protein>
<sequence>MGVVPIATSHKATEGPQPDGSSLRVWLSDPLCFTPWYTASLARALASANVSLRLLSASVSREPEYFSQVGLSPDPGPFRFDQLANGWPSSLRRVLRCAAAISNAIALARTLESTPSKRPDIIHLQQLPLLNHNIGSDFELLRAARRCHIPVVHTVHNLLPHDTGNRLESIYGRLYRSVDHLICHSRDIADALEARFDIPSIFISVIPHGPLFESADQRNPSDARATLKLPPDRPIVLWQGVMASYKGLDLLLQAWTASVPRWRNRSTAMPLLVIAGTGSSEVEAEVQAAAAALPDTLRADVHYIPTSRLPSYYQAADLLVYPYRSITTSGALLTGLCYRKPIIASDLPPFREYLEPNQNALLVPPGDVAALSFALQEAVDGITNLYQQPRAEAGRNIYLDLLAGAANNPRRYVGWDQIARQTIDVYRMAIAAKAAQPKVCKVLHTFPKASLRKA</sequence>
<proteinExistence type="predicted"/>
<dbReference type="AlphaFoldDB" id="A0A5B9E932"/>
<keyword evidence="1 4" id="KW-0808">Transferase</keyword>
<dbReference type="Gene3D" id="3.40.50.2000">
    <property type="entry name" value="Glycogen Phosphorylase B"/>
    <property type="match status" value="2"/>
</dbReference>
<dbReference type="SUPFAM" id="SSF53756">
    <property type="entry name" value="UDP-Glycosyltransferase/glycogen phosphorylase"/>
    <property type="match status" value="1"/>
</dbReference>
<accession>A0A5B9E932</accession>
<dbReference type="Proteomes" id="UP000321820">
    <property type="component" value="Chromosome"/>
</dbReference>
<evidence type="ECO:0000313" key="5">
    <source>
        <dbReference type="Proteomes" id="UP000321820"/>
    </source>
</evidence>
<dbReference type="PANTHER" id="PTHR46401:SF2">
    <property type="entry name" value="GLYCOSYLTRANSFERASE WBBK-RELATED"/>
    <property type="match status" value="1"/>
</dbReference>
<dbReference type="EMBL" id="CP042806">
    <property type="protein sequence ID" value="QEE28618.1"/>
    <property type="molecule type" value="Genomic_DNA"/>
</dbReference>
<evidence type="ECO:0000256" key="2">
    <source>
        <dbReference type="SAM" id="MobiDB-lite"/>
    </source>
</evidence>
<feature type="domain" description="Glycosyltransferase subfamily 4-like N-terminal" evidence="3">
    <location>
        <begin position="37"/>
        <end position="209"/>
    </location>
</feature>
<dbReference type="OrthoDB" id="9790710at2"/>
<dbReference type="InterPro" id="IPR028098">
    <property type="entry name" value="Glyco_trans_4-like_N"/>
</dbReference>
<gene>
    <name evidence="4" type="ORF">FTW19_11775</name>
</gene>
<dbReference type="CDD" id="cd03801">
    <property type="entry name" value="GT4_PimA-like"/>
    <property type="match status" value="1"/>
</dbReference>
<reference evidence="4 5" key="1">
    <citation type="submission" date="2019-08" db="EMBL/GenBank/DDBJ databases">
        <title>Complete genome sequence of Terriglobus albidus strain ORNL.</title>
        <authorList>
            <person name="Podar M."/>
        </authorList>
    </citation>
    <scope>NUCLEOTIDE SEQUENCE [LARGE SCALE GENOMIC DNA]</scope>
    <source>
        <strain evidence="4 5">ORNL</strain>
    </source>
</reference>
<keyword evidence="5" id="KW-1185">Reference proteome</keyword>
<organism evidence="4 5">
    <name type="scientific">Terriglobus albidus</name>
    <dbReference type="NCBI Taxonomy" id="1592106"/>
    <lineage>
        <taxon>Bacteria</taxon>
        <taxon>Pseudomonadati</taxon>
        <taxon>Acidobacteriota</taxon>
        <taxon>Terriglobia</taxon>
        <taxon>Terriglobales</taxon>
        <taxon>Acidobacteriaceae</taxon>
        <taxon>Terriglobus</taxon>
    </lineage>
</organism>
<dbReference type="GO" id="GO:0009103">
    <property type="term" value="P:lipopolysaccharide biosynthetic process"/>
    <property type="evidence" value="ECO:0007669"/>
    <property type="project" value="TreeGrafter"/>
</dbReference>
<dbReference type="RefSeq" id="WP_147647808.1">
    <property type="nucleotide sequence ID" value="NZ_CP042806.1"/>
</dbReference>
<evidence type="ECO:0000313" key="4">
    <source>
        <dbReference type="EMBL" id="QEE28618.1"/>
    </source>
</evidence>
<dbReference type="GO" id="GO:0016757">
    <property type="term" value="F:glycosyltransferase activity"/>
    <property type="evidence" value="ECO:0007669"/>
    <property type="project" value="TreeGrafter"/>
</dbReference>
<feature type="region of interest" description="Disordered" evidence="2">
    <location>
        <begin position="1"/>
        <end position="21"/>
    </location>
</feature>
<evidence type="ECO:0000256" key="1">
    <source>
        <dbReference type="ARBA" id="ARBA00022679"/>
    </source>
</evidence>
<dbReference type="Pfam" id="PF13692">
    <property type="entry name" value="Glyco_trans_1_4"/>
    <property type="match status" value="1"/>
</dbReference>
<dbReference type="PANTHER" id="PTHR46401">
    <property type="entry name" value="GLYCOSYLTRANSFERASE WBBK-RELATED"/>
    <property type="match status" value="1"/>
</dbReference>
<name>A0A5B9E932_9BACT</name>
<dbReference type="Pfam" id="PF13439">
    <property type="entry name" value="Glyco_transf_4"/>
    <property type="match status" value="1"/>
</dbReference>
<evidence type="ECO:0000259" key="3">
    <source>
        <dbReference type="Pfam" id="PF13439"/>
    </source>
</evidence>
<dbReference type="KEGG" id="talb:FTW19_11775"/>